<keyword evidence="8 15" id="KW-0378">Hydrolase</keyword>
<reference evidence="17 18" key="1">
    <citation type="submission" date="2022-09" db="EMBL/GenBank/DDBJ databases">
        <title>Draft genome of isolate Be4.</title>
        <authorList>
            <person name="Sanchez-Castro I."/>
            <person name="Martinez-Rodriguez P."/>
            <person name="Descostes M."/>
            <person name="Merroun M."/>
        </authorList>
    </citation>
    <scope>NUCLEOTIDE SEQUENCE [LARGE SCALE GENOMIC DNA]</scope>
    <source>
        <strain evidence="17 18">Be4</strain>
    </source>
</reference>
<keyword evidence="12 15" id="KW-0170">Cobalt</keyword>
<dbReference type="HAMAP" id="MF_01690">
    <property type="entry name" value="DapE"/>
    <property type="match status" value="1"/>
</dbReference>
<dbReference type="InterPro" id="IPR011650">
    <property type="entry name" value="Peptidase_M20_dimer"/>
</dbReference>
<organism evidence="17 18">
    <name type="scientific">Acidovorax bellezanensis</name>
    <dbReference type="NCBI Taxonomy" id="2976702"/>
    <lineage>
        <taxon>Bacteria</taxon>
        <taxon>Pseudomonadati</taxon>
        <taxon>Pseudomonadota</taxon>
        <taxon>Betaproteobacteria</taxon>
        <taxon>Burkholderiales</taxon>
        <taxon>Comamonadaceae</taxon>
        <taxon>Acidovorax</taxon>
    </lineage>
</organism>
<dbReference type="NCBIfam" id="TIGR01246">
    <property type="entry name" value="dapE_proteo"/>
    <property type="match status" value="1"/>
</dbReference>
<dbReference type="RefSeq" id="WP_261501186.1">
    <property type="nucleotide sequence ID" value="NZ_JAODYH010000007.1"/>
</dbReference>
<evidence type="ECO:0000256" key="10">
    <source>
        <dbReference type="ARBA" id="ARBA00022915"/>
    </source>
</evidence>
<evidence type="ECO:0000256" key="13">
    <source>
        <dbReference type="ARBA" id="ARBA00031891"/>
    </source>
</evidence>
<dbReference type="Pfam" id="PF07687">
    <property type="entry name" value="M20_dimer"/>
    <property type="match status" value="1"/>
</dbReference>
<comment type="function">
    <text evidence="15">Catalyzes the hydrolysis of N-succinyl-L,L-diaminopimelic acid (SDAP), forming succinate and LL-2,6-diaminopimelate (DAP), an intermediate involved in the bacterial biosynthesis of lysine and meso-diaminopimelic acid, an essential component of bacterial cell walls.</text>
</comment>
<gene>
    <name evidence="15 17" type="primary">dapE</name>
    <name evidence="17" type="ORF">N0K08_14945</name>
</gene>
<evidence type="ECO:0000256" key="3">
    <source>
        <dbReference type="ARBA" id="ARBA00011738"/>
    </source>
</evidence>
<feature type="binding site" evidence="15">
    <location>
        <position position="110"/>
    </location>
    <ligand>
        <name>Zn(2+)</name>
        <dbReference type="ChEBI" id="CHEBI:29105"/>
        <label>1</label>
    </ligand>
</feature>
<feature type="binding site" evidence="15">
    <location>
        <position position="145"/>
    </location>
    <ligand>
        <name>Zn(2+)</name>
        <dbReference type="ChEBI" id="CHEBI:29105"/>
        <label>2</label>
    </ligand>
</feature>
<evidence type="ECO:0000259" key="16">
    <source>
        <dbReference type="Pfam" id="PF07687"/>
    </source>
</evidence>
<evidence type="ECO:0000256" key="9">
    <source>
        <dbReference type="ARBA" id="ARBA00022833"/>
    </source>
</evidence>
<keyword evidence="10 15" id="KW-0220">Diaminopimelate biosynthesis</keyword>
<evidence type="ECO:0000256" key="6">
    <source>
        <dbReference type="ARBA" id="ARBA00022605"/>
    </source>
</evidence>
<dbReference type="PANTHER" id="PTHR43808:SF31">
    <property type="entry name" value="N-ACETYL-L-CITRULLINE DEACETYLASE"/>
    <property type="match status" value="1"/>
</dbReference>
<dbReference type="SUPFAM" id="SSF55031">
    <property type="entry name" value="Bacterial exopeptidase dimerisation domain"/>
    <property type="match status" value="1"/>
</dbReference>
<comment type="cofactor">
    <cofactor evidence="15">
        <name>Zn(2+)</name>
        <dbReference type="ChEBI" id="CHEBI:29105"/>
    </cofactor>
    <cofactor evidence="15">
        <name>Co(2+)</name>
        <dbReference type="ChEBI" id="CHEBI:48828"/>
    </cofactor>
    <text evidence="15">Binds 2 Zn(2+) or Co(2+) ions per subunit.</text>
</comment>
<comment type="caution">
    <text evidence="17">The sequence shown here is derived from an EMBL/GenBank/DDBJ whole genome shotgun (WGS) entry which is preliminary data.</text>
</comment>
<dbReference type="Pfam" id="PF01546">
    <property type="entry name" value="Peptidase_M20"/>
    <property type="match status" value="1"/>
</dbReference>
<dbReference type="InterPro" id="IPR036264">
    <property type="entry name" value="Bact_exopeptidase_dim_dom"/>
</dbReference>
<feature type="binding site" evidence="15">
    <location>
        <position position="359"/>
    </location>
    <ligand>
        <name>Zn(2+)</name>
        <dbReference type="ChEBI" id="CHEBI:29105"/>
        <label>2</label>
    </ligand>
</feature>
<feature type="domain" description="Peptidase M20 dimerisation" evidence="16">
    <location>
        <begin position="186"/>
        <end position="293"/>
    </location>
</feature>
<dbReference type="CDD" id="cd03891">
    <property type="entry name" value="M20_DapE_proteobac"/>
    <property type="match status" value="1"/>
</dbReference>
<dbReference type="InterPro" id="IPR050072">
    <property type="entry name" value="Peptidase_M20A"/>
</dbReference>
<dbReference type="NCBIfam" id="NF009557">
    <property type="entry name" value="PRK13009.1"/>
    <property type="match status" value="1"/>
</dbReference>
<feature type="binding site" evidence="15">
    <location>
        <position position="173"/>
    </location>
    <ligand>
        <name>Zn(2+)</name>
        <dbReference type="ChEBI" id="CHEBI:29105"/>
        <label>1</label>
    </ligand>
</feature>
<dbReference type="PANTHER" id="PTHR43808">
    <property type="entry name" value="ACETYLORNITHINE DEACETYLASE"/>
    <property type="match status" value="1"/>
</dbReference>
<keyword evidence="6 15" id="KW-0028">Amino-acid biosynthesis</keyword>
<evidence type="ECO:0000256" key="8">
    <source>
        <dbReference type="ARBA" id="ARBA00022801"/>
    </source>
</evidence>
<evidence type="ECO:0000256" key="7">
    <source>
        <dbReference type="ARBA" id="ARBA00022723"/>
    </source>
</evidence>
<dbReference type="InterPro" id="IPR005941">
    <property type="entry name" value="DapE_proteobac"/>
</dbReference>
<keyword evidence="11 15" id="KW-0457">Lysine biosynthesis</keyword>
<evidence type="ECO:0000313" key="18">
    <source>
        <dbReference type="Proteomes" id="UP001525968"/>
    </source>
</evidence>
<dbReference type="EC" id="3.5.1.18" evidence="4 15"/>
<feature type="active site" evidence="15">
    <location>
        <position position="79"/>
    </location>
</feature>
<dbReference type="Proteomes" id="UP001525968">
    <property type="component" value="Unassembled WGS sequence"/>
</dbReference>
<dbReference type="GO" id="GO:0009014">
    <property type="term" value="F:succinyl-diaminopimelate desuccinylase activity"/>
    <property type="evidence" value="ECO:0007669"/>
    <property type="project" value="UniProtKB-EC"/>
</dbReference>
<evidence type="ECO:0000256" key="11">
    <source>
        <dbReference type="ARBA" id="ARBA00023154"/>
    </source>
</evidence>
<comment type="subunit">
    <text evidence="3 15">Homodimer.</text>
</comment>
<protein>
    <recommendedName>
        <fullName evidence="5 15">Succinyl-diaminopimelate desuccinylase</fullName>
        <shortName evidence="15">SDAP desuccinylase</shortName>
        <ecNumber evidence="4 15">3.5.1.18</ecNumber>
    </recommendedName>
    <alternativeName>
        <fullName evidence="13 15">N-succinyl-LL-2,6-diaminoheptanedioate amidohydrolase</fullName>
    </alternativeName>
</protein>
<accession>A0ABT2PN80</accession>
<proteinExistence type="inferred from homology"/>
<evidence type="ECO:0000256" key="4">
    <source>
        <dbReference type="ARBA" id="ARBA00011921"/>
    </source>
</evidence>
<keyword evidence="9 15" id="KW-0862">Zinc</keyword>
<evidence type="ECO:0000256" key="1">
    <source>
        <dbReference type="ARBA" id="ARBA00005130"/>
    </source>
</evidence>
<evidence type="ECO:0000256" key="2">
    <source>
        <dbReference type="ARBA" id="ARBA00006746"/>
    </source>
</evidence>
<dbReference type="SUPFAM" id="SSF53187">
    <property type="entry name" value="Zn-dependent exopeptidases"/>
    <property type="match status" value="1"/>
</dbReference>
<dbReference type="InterPro" id="IPR002933">
    <property type="entry name" value="Peptidase_M20"/>
</dbReference>
<comment type="similarity">
    <text evidence="2 15">Belongs to the peptidase M20A family. DapE subfamily.</text>
</comment>
<evidence type="ECO:0000256" key="15">
    <source>
        <dbReference type="HAMAP-Rule" id="MF_01690"/>
    </source>
</evidence>
<dbReference type="EMBL" id="JAODYH010000007">
    <property type="protein sequence ID" value="MCT9811941.1"/>
    <property type="molecule type" value="Genomic_DNA"/>
</dbReference>
<comment type="catalytic activity">
    <reaction evidence="14 15">
        <text>N-succinyl-(2S,6S)-2,6-diaminopimelate + H2O = (2S,6S)-2,6-diaminopimelate + succinate</text>
        <dbReference type="Rhea" id="RHEA:22608"/>
        <dbReference type="ChEBI" id="CHEBI:15377"/>
        <dbReference type="ChEBI" id="CHEBI:30031"/>
        <dbReference type="ChEBI" id="CHEBI:57609"/>
        <dbReference type="ChEBI" id="CHEBI:58087"/>
        <dbReference type="EC" id="3.5.1.18"/>
    </reaction>
</comment>
<keyword evidence="18" id="KW-1185">Reference proteome</keyword>
<feature type="binding site" evidence="15">
    <location>
        <position position="110"/>
    </location>
    <ligand>
        <name>Zn(2+)</name>
        <dbReference type="ChEBI" id="CHEBI:29105"/>
        <label>2</label>
    </ligand>
</feature>
<evidence type="ECO:0000256" key="12">
    <source>
        <dbReference type="ARBA" id="ARBA00023285"/>
    </source>
</evidence>
<evidence type="ECO:0000256" key="5">
    <source>
        <dbReference type="ARBA" id="ARBA00022391"/>
    </source>
</evidence>
<evidence type="ECO:0000256" key="14">
    <source>
        <dbReference type="ARBA" id="ARBA00051301"/>
    </source>
</evidence>
<keyword evidence="7 15" id="KW-0479">Metal-binding</keyword>
<sequence>MSRTLQLAEQLISLPSVTPEDAGCLDLIAARLAPLGFACERLDSGPDSFRVQNLWAKRQSARPDGAMPRKTLVFAGHTDVVPTGPLEQWSSPPFTPTHRDGRLFGRGASDMKTSIAAFVVAVEEFLAATPEPMIDIAFLLTSDEEGPSIDGTKVVVEQFRARGERLDYCIVGEPTAVERTGDMIKNGRRGTMSGKLTVLGIQGHIAYPQLARNPIHQAVPALTELAATVWDQGNAFFPPTSWQISNIHGGTGASNVIPGSVVIDFNFRFCTESTAESLQARVHALLDRHGLEYSLDWTVGGLPFLTTPGSLVAAVQQAILQETGLTTELSTTGGTSDGRFIAQICDQVIEMGPPNASIHKIDENVALADIAPLTNIYRRTLENLHAQALVGSAASAVA</sequence>
<evidence type="ECO:0000313" key="17">
    <source>
        <dbReference type="EMBL" id="MCT9811941.1"/>
    </source>
</evidence>
<dbReference type="Gene3D" id="3.40.630.10">
    <property type="entry name" value="Zn peptidases"/>
    <property type="match status" value="2"/>
</dbReference>
<feature type="active site" description="Proton acceptor" evidence="15">
    <location>
        <position position="144"/>
    </location>
</feature>
<name>A0ABT2PN80_9BURK</name>
<comment type="pathway">
    <text evidence="1 15">Amino-acid biosynthesis; L-lysine biosynthesis via DAP pathway; LL-2,6-diaminopimelate from (S)-tetrahydrodipicolinate (succinylase route): step 3/3.</text>
</comment>
<feature type="binding site" evidence="15">
    <location>
        <position position="77"/>
    </location>
    <ligand>
        <name>Zn(2+)</name>
        <dbReference type="ChEBI" id="CHEBI:29105"/>
        <label>1</label>
    </ligand>
</feature>